<dbReference type="EMBL" id="JAINVZ010000015">
    <property type="protein sequence ID" value="MBY8887316.1"/>
    <property type="molecule type" value="Genomic_DNA"/>
</dbReference>
<keyword evidence="2" id="KW-0472">Membrane</keyword>
<dbReference type="NCBIfam" id="NF040681">
    <property type="entry name" value="GPS-CTERM"/>
    <property type="match status" value="1"/>
</dbReference>
<dbReference type="InterPro" id="IPR047703">
    <property type="entry name" value="SCO2322-like"/>
</dbReference>
<feature type="compositionally biased region" description="Low complexity" evidence="1">
    <location>
        <begin position="175"/>
        <end position="193"/>
    </location>
</feature>
<organism evidence="4 5">
    <name type="scientific">Streptantibioticus parmotrematis</name>
    <dbReference type="NCBI Taxonomy" id="2873249"/>
    <lineage>
        <taxon>Bacteria</taxon>
        <taxon>Bacillati</taxon>
        <taxon>Actinomycetota</taxon>
        <taxon>Actinomycetes</taxon>
        <taxon>Kitasatosporales</taxon>
        <taxon>Streptomycetaceae</taxon>
        <taxon>Streptantibioticus</taxon>
    </lineage>
</organism>
<accession>A0ABS7QVS8</accession>
<protein>
    <recommendedName>
        <fullName evidence="6">Gram-positive cocci surface proteins LPxTG domain-containing protein</fullName>
    </recommendedName>
</protein>
<name>A0ABS7QVS8_9ACTN</name>
<evidence type="ECO:0000256" key="2">
    <source>
        <dbReference type="SAM" id="Phobius"/>
    </source>
</evidence>
<feature type="transmembrane region" description="Helical" evidence="2">
    <location>
        <begin position="207"/>
        <end position="227"/>
    </location>
</feature>
<evidence type="ECO:0000256" key="3">
    <source>
        <dbReference type="SAM" id="SignalP"/>
    </source>
</evidence>
<dbReference type="NCBIfam" id="NF040672">
    <property type="entry name" value="SCO2322_fam"/>
    <property type="match status" value="1"/>
</dbReference>
<reference evidence="4 5" key="1">
    <citation type="submission" date="2021-08" db="EMBL/GenBank/DDBJ databases">
        <title>Streptomyces sp. PTM05 isolated from lichen.</title>
        <authorList>
            <person name="Somphong A."/>
            <person name="Phongsopitanun W."/>
            <person name="Tanasupawat S."/>
        </authorList>
    </citation>
    <scope>NUCLEOTIDE SEQUENCE [LARGE SCALE GENOMIC DNA]</scope>
    <source>
        <strain evidence="4 5">Ptm05</strain>
    </source>
</reference>
<keyword evidence="3" id="KW-0732">Signal</keyword>
<evidence type="ECO:0000313" key="4">
    <source>
        <dbReference type="EMBL" id="MBY8887316.1"/>
    </source>
</evidence>
<feature type="signal peptide" evidence="3">
    <location>
        <begin position="1"/>
        <end position="23"/>
    </location>
</feature>
<dbReference type="Proteomes" id="UP001198565">
    <property type="component" value="Unassembled WGS sequence"/>
</dbReference>
<proteinExistence type="predicted"/>
<comment type="caution">
    <text evidence="4">The sequence shown here is derived from an EMBL/GenBank/DDBJ whole genome shotgun (WGS) entry which is preliminary data.</text>
</comment>
<dbReference type="InterPro" id="IPR047704">
    <property type="entry name" value="GPS-CTERM"/>
</dbReference>
<gene>
    <name evidence="4" type="ORF">K7472_21095</name>
</gene>
<feature type="region of interest" description="Disordered" evidence="1">
    <location>
        <begin position="173"/>
        <end position="205"/>
    </location>
</feature>
<evidence type="ECO:0000313" key="5">
    <source>
        <dbReference type="Proteomes" id="UP001198565"/>
    </source>
</evidence>
<keyword evidence="2" id="KW-0812">Transmembrane</keyword>
<keyword evidence="5" id="KW-1185">Reference proteome</keyword>
<keyword evidence="2" id="KW-1133">Transmembrane helix</keyword>
<evidence type="ECO:0000256" key="1">
    <source>
        <dbReference type="SAM" id="MobiDB-lite"/>
    </source>
</evidence>
<feature type="chain" id="PRO_5047095245" description="Gram-positive cocci surface proteins LPxTG domain-containing protein" evidence="3">
    <location>
        <begin position="24"/>
        <end position="233"/>
    </location>
</feature>
<dbReference type="RefSeq" id="WP_222980050.1">
    <property type="nucleotide sequence ID" value="NZ_JAINVZ010000015.1"/>
</dbReference>
<sequence>MGARRVVRAGLLPLLLLALSATAASLIAASPAQAVGYRYWSFWERTGSTWTFAQTGPAMTDPADGAVEGWRFAVSADSADAVKPRGAASFATICASTPPRPGTKRVALVLDFGTSQDAPNGATPPAARTSCARVPEDATAADALAAVAKPLRYDASGLVCAITGYPATGCGEQVSSGGATGSSPAASRSASANGGSGSGGSDTGPSLGVLAGGAVVLLLGAGAAWQVRRRRER</sequence>
<evidence type="ECO:0008006" key="6">
    <source>
        <dbReference type="Google" id="ProtNLM"/>
    </source>
</evidence>